<keyword evidence="2" id="KW-1185">Reference proteome</keyword>
<accession>A0A7Y9K1A7</accession>
<sequence length="60" mass="6802">MSIHNLRLDEIQQALFDAQSVESLIAPDEMPDLPMAVATQRHVVSFLQRLWDAKLADVVK</sequence>
<dbReference type="Proteomes" id="UP000517753">
    <property type="component" value="Unassembled WGS sequence"/>
</dbReference>
<evidence type="ECO:0000313" key="2">
    <source>
        <dbReference type="Proteomes" id="UP000517753"/>
    </source>
</evidence>
<gene>
    <name evidence="1" type="ORF">HD841_000498</name>
</gene>
<dbReference type="EMBL" id="JACCBY010000001">
    <property type="protein sequence ID" value="NYD88729.1"/>
    <property type="molecule type" value="Genomic_DNA"/>
</dbReference>
<reference evidence="1 2" key="2">
    <citation type="submission" date="2020-08" db="EMBL/GenBank/DDBJ databases">
        <title>The Agave Microbiome: Exploring the role of microbial communities in plant adaptations to desert environments.</title>
        <authorList>
            <person name="Partida-Martinez L.P."/>
        </authorList>
    </citation>
    <scope>NUCLEOTIDE SEQUENCE [LARGE SCALE GENOMIC DNA]</scope>
    <source>
        <strain evidence="1 2">AS2.3</strain>
    </source>
</reference>
<organism evidence="1 2">
    <name type="scientific">Sphingomonas melonis</name>
    <dbReference type="NCBI Taxonomy" id="152682"/>
    <lineage>
        <taxon>Bacteria</taxon>
        <taxon>Pseudomonadati</taxon>
        <taxon>Pseudomonadota</taxon>
        <taxon>Alphaproteobacteria</taxon>
        <taxon>Sphingomonadales</taxon>
        <taxon>Sphingomonadaceae</taxon>
        <taxon>Sphingomonas</taxon>
    </lineage>
</organism>
<dbReference type="AlphaFoldDB" id="A0A7Y9K1A7"/>
<evidence type="ECO:0000313" key="1">
    <source>
        <dbReference type="EMBL" id="NYD88729.1"/>
    </source>
</evidence>
<protein>
    <submittedName>
        <fullName evidence="1">Glutamate/tyrosine decarboxylase-like PLP-dependent enzyme</fullName>
    </submittedName>
</protein>
<reference evidence="1 2" key="1">
    <citation type="submission" date="2020-07" db="EMBL/GenBank/DDBJ databases">
        <authorList>
            <person name="Partida-Martinez L."/>
            <person name="Huntemann M."/>
            <person name="Clum A."/>
            <person name="Wang J."/>
            <person name="Palaniappan K."/>
            <person name="Ritter S."/>
            <person name="Chen I.-M."/>
            <person name="Stamatis D."/>
            <person name="Reddy T."/>
            <person name="O'Malley R."/>
            <person name="Daum C."/>
            <person name="Shapiro N."/>
            <person name="Ivanova N."/>
            <person name="Kyrpides N."/>
            <person name="Woyke T."/>
        </authorList>
    </citation>
    <scope>NUCLEOTIDE SEQUENCE [LARGE SCALE GENOMIC DNA]</scope>
    <source>
        <strain evidence="1 2">AS2.3</strain>
    </source>
</reference>
<comment type="caution">
    <text evidence="1">The sequence shown here is derived from an EMBL/GenBank/DDBJ whole genome shotgun (WGS) entry which is preliminary data.</text>
</comment>
<proteinExistence type="predicted"/>
<name>A0A7Y9K1A7_9SPHN</name>